<evidence type="ECO:0000256" key="1">
    <source>
        <dbReference type="SAM" id="MobiDB-lite"/>
    </source>
</evidence>
<reference evidence="2" key="1">
    <citation type="submission" date="2023-02" db="EMBL/GenBank/DDBJ databases">
        <authorList>
            <person name="Palmer J.M."/>
        </authorList>
    </citation>
    <scope>NUCLEOTIDE SEQUENCE</scope>
    <source>
        <strain evidence="2">FW57</strain>
    </source>
</reference>
<feature type="region of interest" description="Disordered" evidence="1">
    <location>
        <begin position="628"/>
        <end position="704"/>
    </location>
</feature>
<sequence>MARSRNKNKRPTPASSAQTAKLELPEGLERPKEQAQKKKHNRSRKTNQRSDKKPVDKEPGPVVPWNLDNTYPQPLGRPCTFDYHREWVSLRGKNVKEEMQKALQNARDRKLRRSSILTEEEQKGLHDKYWQEGKASLHKAILANTTTRGSYGHFIASLKVDATQIEPVDSVPGLVGILQVNELRKMILNMLSPSIRDLTALTMTCKEVAFCMRESFDVWDMRSTNFPTDEFAEKRDANGRLLQRGGIRSNILIVSPLSDEDQEQPYTADFTSLVHLSRIPLSFRTLVLDQIPFLNVALFEMMVNTMPNLEAVTITRCQMLDVTKLQPLLEVIKRHPRVPSPKESKSSAQDESQPASQDDSQPASEDDGDESQPAPQDYIQLDFAPYFFEGPTSGDVERLGSYGVTYNEPIFHTPMAVFCIIMRCWKLSKTVGMDLLGEGSSFWRFVCRLPGPDVLWAMKAREAWIAYDQGVRAGCPESVVKLHCADDLTAALVGDNQPHTTRVPWGMQVDSHLWRHDKYWRLWHKCGGCKFVFPLSLFPLRADTCWGCKMDQFVYGMEDSHLRLWQDATIRLWLSGTNPQSSGLRPLLSRQNRLNKVLDEVTCIDWTRKYFLNGPKTIPLDAVEQQWTVSPSASKNKKKKMNRSVSPSASKNKKHKTNWSVSPAASKKAQKEIQWGSPVDVSEPTEQSPQKPQKPQPFCPPPPKILGKCRASLARWRWYHSPADTGFDYRQGGPQRVNPCKEPLSATAEQEVEGTFDAERKANFEERWEWTSASDVAFDKYWQKIVEVQHPKLYHSDLTETELRARAREDGQLRKEVRDEERWEQNKYDKEVHKYHHAHVQDCLYSISTVGMVPFDLDEPLPDPVLNPEAYWELVDLYKWKSGKYNHERCM</sequence>
<gene>
    <name evidence="2" type="ORF">NEMBOFW57_003455</name>
</gene>
<evidence type="ECO:0000313" key="2">
    <source>
        <dbReference type="EMBL" id="KAG7293405.1"/>
    </source>
</evidence>
<comment type="caution">
    <text evidence="2">The sequence shown here is derived from an EMBL/GenBank/DDBJ whole genome shotgun (WGS) entry which is preliminary data.</text>
</comment>
<keyword evidence="3" id="KW-1185">Reference proteome</keyword>
<protein>
    <submittedName>
        <fullName evidence="2">Uncharacterized protein</fullName>
    </submittedName>
</protein>
<feature type="compositionally biased region" description="Basic and acidic residues" evidence="1">
    <location>
        <begin position="48"/>
        <end position="59"/>
    </location>
</feature>
<organism evidence="2 3">
    <name type="scientific">Staphylotrichum longicolle</name>
    <dbReference type="NCBI Taxonomy" id="669026"/>
    <lineage>
        <taxon>Eukaryota</taxon>
        <taxon>Fungi</taxon>
        <taxon>Dikarya</taxon>
        <taxon>Ascomycota</taxon>
        <taxon>Pezizomycotina</taxon>
        <taxon>Sordariomycetes</taxon>
        <taxon>Sordariomycetidae</taxon>
        <taxon>Sordariales</taxon>
        <taxon>Chaetomiaceae</taxon>
        <taxon>Staphylotrichum</taxon>
    </lineage>
</organism>
<dbReference type="Proteomes" id="UP001197093">
    <property type="component" value="Unassembled WGS sequence"/>
</dbReference>
<dbReference type="EMBL" id="JAHCVI010000001">
    <property type="protein sequence ID" value="KAG7293405.1"/>
    <property type="molecule type" value="Genomic_DNA"/>
</dbReference>
<feature type="compositionally biased region" description="Polar residues" evidence="1">
    <location>
        <begin position="346"/>
        <end position="363"/>
    </location>
</feature>
<proteinExistence type="predicted"/>
<feature type="compositionally biased region" description="Pro residues" evidence="1">
    <location>
        <begin position="692"/>
        <end position="704"/>
    </location>
</feature>
<feature type="compositionally biased region" description="Basic and acidic residues" evidence="1">
    <location>
        <begin position="23"/>
        <end position="36"/>
    </location>
</feature>
<feature type="region of interest" description="Disordered" evidence="1">
    <location>
        <begin position="333"/>
        <end position="375"/>
    </location>
</feature>
<accession>A0AAD4F683</accession>
<feature type="region of interest" description="Disordered" evidence="1">
    <location>
        <begin position="1"/>
        <end position="71"/>
    </location>
</feature>
<evidence type="ECO:0000313" key="3">
    <source>
        <dbReference type="Proteomes" id="UP001197093"/>
    </source>
</evidence>
<dbReference type="AlphaFoldDB" id="A0AAD4F683"/>
<feature type="compositionally biased region" description="Basic residues" evidence="1">
    <location>
        <begin position="1"/>
        <end position="10"/>
    </location>
</feature>
<name>A0AAD4F683_9PEZI</name>
<feature type="compositionally biased region" description="Basic residues" evidence="1">
    <location>
        <begin position="37"/>
        <end position="47"/>
    </location>
</feature>